<evidence type="ECO:0000313" key="2">
    <source>
        <dbReference type="EMBL" id="PYD47712.1"/>
    </source>
</evidence>
<name>A0ABX5P438_9PROT</name>
<sequence>MSDKKAIPDSIPFPAGNNIPFALWVRTSLRQKFADVVAEPVPAELLDILFSDVATNGNGMAPARNATPTQEPAREDATIAPGSGDQKITINAG</sequence>
<dbReference type="EMBL" id="PRCW01000062">
    <property type="protein sequence ID" value="PYD47712.1"/>
    <property type="molecule type" value="Genomic_DNA"/>
</dbReference>
<evidence type="ECO:0008006" key="4">
    <source>
        <dbReference type="Google" id="ProtNLM"/>
    </source>
</evidence>
<proteinExistence type="predicted"/>
<keyword evidence="3" id="KW-1185">Reference proteome</keyword>
<dbReference type="Proteomes" id="UP000248116">
    <property type="component" value="Unassembled WGS sequence"/>
</dbReference>
<evidence type="ECO:0000313" key="3">
    <source>
        <dbReference type="Proteomes" id="UP000248116"/>
    </source>
</evidence>
<gene>
    <name evidence="2" type="ORF">C3920_08105</name>
</gene>
<organism evidence="2 3">
    <name type="scientific">Novacetimonas pomaceti</name>
    <dbReference type="NCBI Taxonomy" id="2021998"/>
    <lineage>
        <taxon>Bacteria</taxon>
        <taxon>Pseudomonadati</taxon>
        <taxon>Pseudomonadota</taxon>
        <taxon>Alphaproteobacteria</taxon>
        <taxon>Acetobacterales</taxon>
        <taxon>Acetobacteraceae</taxon>
        <taxon>Novacetimonas</taxon>
    </lineage>
</organism>
<comment type="caution">
    <text evidence="2">The sequence shown here is derived from an EMBL/GenBank/DDBJ whole genome shotgun (WGS) entry which is preliminary data.</text>
</comment>
<accession>A0ABX5P438</accession>
<feature type="region of interest" description="Disordered" evidence="1">
    <location>
        <begin position="57"/>
        <end position="93"/>
    </location>
</feature>
<evidence type="ECO:0000256" key="1">
    <source>
        <dbReference type="SAM" id="MobiDB-lite"/>
    </source>
</evidence>
<reference evidence="2 3" key="1">
    <citation type="submission" date="2018-02" db="EMBL/GenBank/DDBJ databases">
        <authorList>
            <person name="Skraban J."/>
            <person name="Trcek J."/>
        </authorList>
    </citation>
    <scope>NUCLEOTIDE SEQUENCE [LARGE SCALE GENOMIC DNA]</scope>
    <source>
        <strain evidence="2 3">AV446</strain>
    </source>
</reference>
<protein>
    <recommendedName>
        <fullName evidence="4">Anti-sigma factor NepR domain-containing protein</fullName>
    </recommendedName>
</protein>